<evidence type="ECO:0000256" key="1">
    <source>
        <dbReference type="SAM" id="MobiDB-lite"/>
    </source>
</evidence>
<feature type="region of interest" description="Disordered" evidence="1">
    <location>
        <begin position="1"/>
        <end position="29"/>
    </location>
</feature>
<dbReference type="EMBL" id="CAXITT010000010">
    <property type="protein sequence ID" value="CAL1526924.1"/>
    <property type="molecule type" value="Genomic_DNA"/>
</dbReference>
<evidence type="ECO:0000313" key="2">
    <source>
        <dbReference type="EMBL" id="CAL1526924.1"/>
    </source>
</evidence>
<feature type="compositionally biased region" description="Basic and acidic residues" evidence="1">
    <location>
        <begin position="1"/>
        <end position="15"/>
    </location>
</feature>
<dbReference type="Proteomes" id="UP001497497">
    <property type="component" value="Unassembled WGS sequence"/>
</dbReference>
<feature type="compositionally biased region" description="Acidic residues" evidence="1">
    <location>
        <begin position="171"/>
        <end position="180"/>
    </location>
</feature>
<feature type="region of interest" description="Disordered" evidence="1">
    <location>
        <begin position="169"/>
        <end position="228"/>
    </location>
</feature>
<gene>
    <name evidence="2" type="ORF">GSLYS_00001101001</name>
</gene>
<sequence length="258" mass="28894">MEKGHIGSENERGDERVEDDGELQKQTDVKDDDVLDVLIVYDAENEETNEDLTEKVTKLQRTISCDFGLDVNNIDARRLPGRLKLDHQTEEISRARTVLVLLSEDSPSSIFTSVLAYIPSIITDCKENGRAGPKVLMGLAHGAVEIPRMLKKKEFHKIDMSTILDRIQISPEEEEEDVEERMESMVSQTDVKLGNYRDNTNGSEERASVKDYHSHPSGARDGPMSQSSVGDFSDCVGAKMSLFCALINKEWTSFVKSP</sequence>
<protein>
    <recommendedName>
        <fullName evidence="4">TIR domain-containing protein</fullName>
    </recommendedName>
</protein>
<keyword evidence="3" id="KW-1185">Reference proteome</keyword>
<evidence type="ECO:0008006" key="4">
    <source>
        <dbReference type="Google" id="ProtNLM"/>
    </source>
</evidence>
<evidence type="ECO:0000313" key="3">
    <source>
        <dbReference type="Proteomes" id="UP001497497"/>
    </source>
</evidence>
<name>A0AAV2H3W6_LYMST</name>
<dbReference type="AlphaFoldDB" id="A0AAV2H3W6"/>
<comment type="caution">
    <text evidence="2">The sequence shown here is derived from an EMBL/GenBank/DDBJ whole genome shotgun (WGS) entry which is preliminary data.</text>
</comment>
<organism evidence="2 3">
    <name type="scientific">Lymnaea stagnalis</name>
    <name type="common">Great pond snail</name>
    <name type="synonym">Helix stagnalis</name>
    <dbReference type="NCBI Taxonomy" id="6523"/>
    <lineage>
        <taxon>Eukaryota</taxon>
        <taxon>Metazoa</taxon>
        <taxon>Spiralia</taxon>
        <taxon>Lophotrochozoa</taxon>
        <taxon>Mollusca</taxon>
        <taxon>Gastropoda</taxon>
        <taxon>Heterobranchia</taxon>
        <taxon>Euthyneura</taxon>
        <taxon>Panpulmonata</taxon>
        <taxon>Hygrophila</taxon>
        <taxon>Lymnaeoidea</taxon>
        <taxon>Lymnaeidae</taxon>
        <taxon>Lymnaea</taxon>
    </lineage>
</organism>
<feature type="compositionally biased region" description="Basic and acidic residues" evidence="1">
    <location>
        <begin position="203"/>
        <end position="214"/>
    </location>
</feature>
<accession>A0AAV2H3W6</accession>
<reference evidence="2 3" key="1">
    <citation type="submission" date="2024-04" db="EMBL/GenBank/DDBJ databases">
        <authorList>
            <consortium name="Genoscope - CEA"/>
            <person name="William W."/>
        </authorList>
    </citation>
    <scope>NUCLEOTIDE SEQUENCE [LARGE SCALE GENOMIC DNA]</scope>
</reference>
<proteinExistence type="predicted"/>